<protein>
    <submittedName>
        <fullName evidence="3">Tryptophan halogenase</fullName>
    </submittedName>
</protein>
<keyword evidence="2" id="KW-0547">Nucleotide-binding</keyword>
<dbReference type="OrthoDB" id="462203at2"/>
<keyword evidence="2" id="KW-0274">FAD</keyword>
<dbReference type="InterPro" id="IPR036188">
    <property type="entry name" value="FAD/NAD-bd_sf"/>
</dbReference>
<dbReference type="PANTHER" id="PTHR43747:SF4">
    <property type="entry name" value="FLAVIN-DEPENDENT TRYPTOPHAN HALOGENASE"/>
    <property type="match status" value="1"/>
</dbReference>
<dbReference type="KEGG" id="hba:Hbal_2452"/>
<dbReference type="InterPro" id="IPR033856">
    <property type="entry name" value="Trp_halogen"/>
</dbReference>
<dbReference type="RefSeq" id="WP_015828281.1">
    <property type="nucleotide sequence ID" value="NC_012982.1"/>
</dbReference>
<dbReference type="GO" id="GO:0004497">
    <property type="term" value="F:monooxygenase activity"/>
    <property type="evidence" value="ECO:0007669"/>
    <property type="project" value="InterPro"/>
</dbReference>
<feature type="active site" evidence="1">
    <location>
        <position position="80"/>
    </location>
</feature>
<accession>C6XNI7</accession>
<dbReference type="SUPFAM" id="SSF51905">
    <property type="entry name" value="FAD/NAD(P)-binding domain"/>
    <property type="match status" value="1"/>
</dbReference>
<feature type="binding site" evidence="2">
    <location>
        <begin position="14"/>
        <end position="17"/>
    </location>
    <ligand>
        <name>FAD</name>
        <dbReference type="ChEBI" id="CHEBI:57692"/>
    </ligand>
</feature>
<dbReference type="PIRSF" id="PIRSF011396">
    <property type="entry name" value="Trp_halogenase"/>
    <property type="match status" value="1"/>
</dbReference>
<dbReference type="Gene3D" id="3.50.50.60">
    <property type="entry name" value="FAD/NAD(P)-binding domain"/>
    <property type="match status" value="1"/>
</dbReference>
<keyword evidence="2" id="KW-0285">Flavoprotein</keyword>
<dbReference type="Proteomes" id="UP000002745">
    <property type="component" value="Chromosome"/>
</dbReference>
<dbReference type="HOGENOM" id="CLU_022247_1_0_5"/>
<feature type="binding site" evidence="2">
    <location>
        <position position="349"/>
    </location>
    <ligand>
        <name>FAD</name>
        <dbReference type="ChEBI" id="CHEBI:57692"/>
    </ligand>
</feature>
<feature type="binding site" evidence="2">
    <location>
        <position position="188"/>
    </location>
    <ligand>
        <name>FAD</name>
        <dbReference type="ChEBI" id="CHEBI:57692"/>
    </ligand>
</feature>
<keyword evidence="4" id="KW-1185">Reference proteome</keyword>
<evidence type="ECO:0000313" key="4">
    <source>
        <dbReference type="Proteomes" id="UP000002745"/>
    </source>
</evidence>
<evidence type="ECO:0000256" key="2">
    <source>
        <dbReference type="PIRSR" id="PIRSR011396-2"/>
    </source>
</evidence>
<dbReference type="InterPro" id="IPR006905">
    <property type="entry name" value="Flavin_halogenase"/>
</dbReference>
<feature type="binding site" evidence="2">
    <location>
        <position position="336"/>
    </location>
    <ligand>
        <name>FAD</name>
        <dbReference type="ChEBI" id="CHEBI:57692"/>
    </ligand>
</feature>
<dbReference type="EMBL" id="CP001678">
    <property type="protein sequence ID" value="ACT60131.1"/>
    <property type="molecule type" value="Genomic_DNA"/>
</dbReference>
<evidence type="ECO:0000256" key="1">
    <source>
        <dbReference type="PIRSR" id="PIRSR011396-1"/>
    </source>
</evidence>
<dbReference type="STRING" id="582402.Hbal_2452"/>
<feature type="binding site" evidence="2">
    <location>
        <position position="345"/>
    </location>
    <ligand>
        <name>L-tryptophan</name>
        <dbReference type="ChEBI" id="CHEBI:57912"/>
    </ligand>
</feature>
<gene>
    <name evidence="3" type="ordered locus">Hbal_2452</name>
</gene>
<proteinExistence type="predicted"/>
<dbReference type="AlphaFoldDB" id="C6XNI7"/>
<dbReference type="eggNOG" id="COG0665">
    <property type="taxonomic scope" value="Bacteria"/>
</dbReference>
<sequence length="510" mass="57338">MTDRNIRKILIVGGGTAGWMAAAALSRYLPMGRTEITLIESDEIGTVGVGEATIPQIAVFNKMLGINEDEFVKATYATFKLGIEFQDWGRIGETYFHPFGEYGYDLEGIDFHQFWVRSKQSNDFHGLDEYSLNTKAAYAGKFIRLDAVNGGSVLSKMGYAFHFDAGKYASYLSEYAKKRGVRRLEGKVCSVTKRSTDGFLESVQLETGDVIDADLFIDCTGFKALLINGALGVGYEDWSHLLPMDRAVAIPCASVEFAKPYTISKAQSAGWTWKIPLQNRIGNGHVYSSKFMSKEMATQILEKELVGEALADPNHLRFQTGIREKFWEANCVSLGLSSGFLEPLESTSIHLIQSGISKLIALFPDRDFSPTDRDEYNRLLNVSYKHIRDFIILHYIATDRQDSPFWKEMQKIDPPSTLKQKMKLMQEKGRFFRYEDELFSVASWLAVMEGQGMGPQHYNPVADTLSDLNVKQSLENMRSLFTKTVAAMPTHQQFIDRYCKSAGADLGEGR</sequence>
<name>C6XNI7_HIRBI</name>
<organism evidence="3 4">
    <name type="scientific">Hirschia baltica (strain ATCC 49814 / DSM 5838 / IFAM 1418)</name>
    <dbReference type="NCBI Taxonomy" id="582402"/>
    <lineage>
        <taxon>Bacteria</taxon>
        <taxon>Pseudomonadati</taxon>
        <taxon>Pseudomonadota</taxon>
        <taxon>Alphaproteobacteria</taxon>
        <taxon>Hyphomonadales</taxon>
        <taxon>Hyphomonadaceae</taxon>
        <taxon>Hirschia</taxon>
    </lineage>
</organism>
<reference evidence="4" key="1">
    <citation type="journal article" date="2011" name="J. Bacteriol.">
        <title>Genome sequences of eight morphologically diverse alphaproteobacteria.</title>
        <authorList>
            <consortium name="US DOE Joint Genome Institute"/>
            <person name="Brown P.J."/>
            <person name="Kysela D.T."/>
            <person name="Buechlein A."/>
            <person name="Hemmerich C."/>
            <person name="Brun Y.V."/>
        </authorList>
    </citation>
    <scope>NUCLEOTIDE SEQUENCE [LARGE SCALE GENOMIC DNA]</scope>
    <source>
        <strain evidence="4">ATCC 49814 / DSM 5838 / IFAM 1418</strain>
    </source>
</reference>
<feature type="binding site" evidence="2">
    <location>
        <position position="80"/>
    </location>
    <ligand>
        <name>7-chloro-L-tryptophan</name>
        <dbReference type="ChEBI" id="CHEBI:58713"/>
    </ligand>
</feature>
<evidence type="ECO:0000313" key="3">
    <source>
        <dbReference type="EMBL" id="ACT60131.1"/>
    </source>
</evidence>
<dbReference type="InterPro" id="IPR050816">
    <property type="entry name" value="Flavin-dep_Halogenase_NPB"/>
</dbReference>
<dbReference type="GO" id="GO:0000166">
    <property type="term" value="F:nucleotide binding"/>
    <property type="evidence" value="ECO:0007669"/>
    <property type="project" value="UniProtKB-KW"/>
</dbReference>
<dbReference type="PANTHER" id="PTHR43747">
    <property type="entry name" value="FAD-BINDING PROTEIN"/>
    <property type="match status" value="1"/>
</dbReference>
<dbReference type="Pfam" id="PF04820">
    <property type="entry name" value="Trp_halogenase"/>
    <property type="match status" value="1"/>
</dbReference>